<keyword evidence="2" id="KW-1185">Reference proteome</keyword>
<gene>
    <name evidence="1" type="ORF">WJM97_11205</name>
</gene>
<proteinExistence type="predicted"/>
<evidence type="ECO:0000313" key="2">
    <source>
        <dbReference type="Proteomes" id="UP001483337"/>
    </source>
</evidence>
<dbReference type="Proteomes" id="UP001483337">
    <property type="component" value="Chromosome"/>
</dbReference>
<sequence>MLKNNRNSGNMEKVNKIRDFYFAVCAIEEYQEELRNCTTKVEIINLAKEKNFDIDGEIFEQGIRNAFESLPLCDRFGDGKTFTPEWASNKPLIPVTNEVMYQDFLKRLLGYKYLKSLGIDGIQ</sequence>
<evidence type="ECO:0000313" key="1">
    <source>
        <dbReference type="EMBL" id="WZB85984.1"/>
    </source>
</evidence>
<dbReference type="EMBL" id="CP150886">
    <property type="protein sequence ID" value="WZB85984.1"/>
    <property type="molecule type" value="Genomic_DNA"/>
</dbReference>
<reference evidence="1 2" key="1">
    <citation type="submission" date="2024-04" db="EMBL/GenBank/DDBJ databases">
        <title>Okeanomitos corallinicola gen. &amp; sp. nov. (Nostocales, Cyanobacteria), a new toxic marine heterocyst-forming cyanobacterium from a coral reef.</title>
        <authorList>
            <person name="Li H."/>
            <person name="Li R."/>
            <person name="Kang J."/>
            <person name="Hii K.S."/>
            <person name="Mohamed H.F."/>
            <person name="Xu X."/>
            <person name="Luo Z."/>
        </authorList>
    </citation>
    <scope>NUCLEOTIDE SEQUENCE [LARGE SCALE GENOMIC DNA]</scope>
    <source>
        <strain evidence="1 2">TIOX110</strain>
    </source>
</reference>
<name>A0ABZ2UKT2_9CYAN</name>
<dbReference type="RefSeq" id="WP_353928901.1">
    <property type="nucleotide sequence ID" value="NZ_CP150886.1"/>
</dbReference>
<protein>
    <submittedName>
        <fullName evidence="1">Uncharacterized protein</fullName>
    </submittedName>
</protein>
<accession>A0ABZ2UKT2</accession>
<organism evidence="1 2">
    <name type="scientific">Okeanomitos corallinicola TIOX110</name>
    <dbReference type="NCBI Taxonomy" id="3133117"/>
    <lineage>
        <taxon>Bacteria</taxon>
        <taxon>Bacillati</taxon>
        <taxon>Cyanobacteriota</taxon>
        <taxon>Cyanophyceae</taxon>
        <taxon>Nostocales</taxon>
        <taxon>Aphanizomenonaceae</taxon>
        <taxon>Okeanomitos</taxon>
    </lineage>
</organism>